<dbReference type="InterPro" id="IPR004254">
    <property type="entry name" value="AdipoR/HlyIII-related"/>
</dbReference>
<dbReference type="Proteomes" id="UP001196068">
    <property type="component" value="Unassembled WGS sequence"/>
</dbReference>
<evidence type="ECO:0000256" key="1">
    <source>
        <dbReference type="ARBA" id="ARBA00004141"/>
    </source>
</evidence>
<keyword evidence="4 6" id="KW-0472">Membrane</keyword>
<feature type="transmembrane region" description="Helical" evidence="6">
    <location>
        <begin position="135"/>
        <end position="155"/>
    </location>
</feature>
<dbReference type="AlphaFoldDB" id="A0AAF1JUY0"/>
<evidence type="ECO:0000256" key="3">
    <source>
        <dbReference type="ARBA" id="ARBA00022989"/>
    </source>
</evidence>
<proteinExistence type="predicted"/>
<dbReference type="EMBL" id="JAAEDH010000002">
    <property type="protein sequence ID" value="MBR0654004.1"/>
    <property type="molecule type" value="Genomic_DNA"/>
</dbReference>
<keyword evidence="5" id="KW-0862">Zinc</keyword>
<evidence type="ECO:0000256" key="4">
    <source>
        <dbReference type="ARBA" id="ARBA00023136"/>
    </source>
</evidence>
<dbReference type="Pfam" id="PF03006">
    <property type="entry name" value="HlyIII"/>
    <property type="match status" value="1"/>
</dbReference>
<feature type="transmembrane region" description="Helical" evidence="6">
    <location>
        <begin position="81"/>
        <end position="102"/>
    </location>
</feature>
<keyword evidence="2 6" id="KW-0812">Transmembrane</keyword>
<gene>
    <name evidence="7" type="ORF">GXW79_02815</name>
</gene>
<protein>
    <submittedName>
        <fullName evidence="7">Hemolysin III family protein</fullName>
    </submittedName>
</protein>
<accession>A0AAF1JUY0</accession>
<dbReference type="PANTHER" id="PTHR20855:SF3">
    <property type="entry name" value="LD03007P"/>
    <property type="match status" value="1"/>
</dbReference>
<organism evidence="7 8">
    <name type="scientific">Plastoroseomonas arctica</name>
    <dbReference type="NCBI Taxonomy" id="1509237"/>
    <lineage>
        <taxon>Bacteria</taxon>
        <taxon>Pseudomonadati</taxon>
        <taxon>Pseudomonadota</taxon>
        <taxon>Alphaproteobacteria</taxon>
        <taxon>Acetobacterales</taxon>
        <taxon>Acetobacteraceae</taxon>
        <taxon>Plastoroseomonas</taxon>
    </lineage>
</organism>
<reference evidence="7" key="1">
    <citation type="submission" date="2020-01" db="EMBL/GenBank/DDBJ databases">
        <authorList>
            <person name="Rat A."/>
        </authorList>
    </citation>
    <scope>NUCLEOTIDE SEQUENCE</scope>
    <source>
        <strain evidence="7">LMG 28251</strain>
    </source>
</reference>
<dbReference type="GO" id="GO:0016020">
    <property type="term" value="C:membrane"/>
    <property type="evidence" value="ECO:0007669"/>
    <property type="project" value="UniProtKB-SubCell"/>
</dbReference>
<dbReference type="RefSeq" id="WP_211872707.1">
    <property type="nucleotide sequence ID" value="NZ_JAAEDH010000002.1"/>
</dbReference>
<evidence type="ECO:0000256" key="2">
    <source>
        <dbReference type="ARBA" id="ARBA00022692"/>
    </source>
</evidence>
<feature type="transmembrane region" description="Helical" evidence="6">
    <location>
        <begin position="45"/>
        <end position="69"/>
    </location>
</feature>
<feature type="transmembrane region" description="Helical" evidence="6">
    <location>
        <begin position="161"/>
        <end position="179"/>
    </location>
</feature>
<keyword evidence="3 6" id="KW-1133">Transmembrane helix</keyword>
<dbReference type="GO" id="GO:0046872">
    <property type="term" value="F:metal ion binding"/>
    <property type="evidence" value="ECO:0007669"/>
    <property type="project" value="UniProtKB-KW"/>
</dbReference>
<dbReference type="PANTHER" id="PTHR20855">
    <property type="entry name" value="ADIPOR/PROGESTIN RECEPTOR-RELATED"/>
    <property type="match status" value="1"/>
</dbReference>
<keyword evidence="5" id="KW-0479">Metal-binding</keyword>
<evidence type="ECO:0000256" key="5">
    <source>
        <dbReference type="PIRSR" id="PIRSR604254-1"/>
    </source>
</evidence>
<evidence type="ECO:0000313" key="7">
    <source>
        <dbReference type="EMBL" id="MBR0654004.1"/>
    </source>
</evidence>
<comment type="caution">
    <text evidence="7">The sequence shown here is derived from an EMBL/GenBank/DDBJ whole genome shotgun (WGS) entry which is preliminary data.</text>
</comment>
<feature type="transmembrane region" description="Helical" evidence="6">
    <location>
        <begin position="108"/>
        <end position="128"/>
    </location>
</feature>
<keyword evidence="8" id="KW-1185">Reference proteome</keyword>
<feature type="binding site" evidence="5">
    <location>
        <position position="193"/>
    </location>
    <ligand>
        <name>Zn(2+)</name>
        <dbReference type="ChEBI" id="CHEBI:29105"/>
    </ligand>
</feature>
<reference evidence="7" key="2">
    <citation type="journal article" date="2021" name="Syst. Appl. Microbiol.">
        <title>Roseomonas hellenica sp. nov., isolated from roots of wild-growing Alkanna tinctoria.</title>
        <authorList>
            <person name="Rat A."/>
            <person name="Naranjo H.D."/>
            <person name="Lebbe L."/>
            <person name="Cnockaert M."/>
            <person name="Krigas N."/>
            <person name="Grigoriadou K."/>
            <person name="Maloupa E."/>
            <person name="Willems A."/>
        </authorList>
    </citation>
    <scope>NUCLEOTIDE SEQUENCE</scope>
    <source>
        <strain evidence="7">LMG 28251</strain>
    </source>
</reference>
<name>A0AAF1JUY0_9PROT</name>
<sequence>MDGYVQYSPAERVVDATIHAVAIAAALVGFVALAWQMPWPPEGRIVAALAVYAVGLLAMLVSSAAYNAVRGGPAKAVLRRVDHAAIFVMIAGTYTPMMVLGLGGGMGFGMLGAVWAGALGGAVLTVALGPRFERFAIAAYLALGWCGFLLIGRLWDVLTTAAFALLLSGGVLYSVGVVAHTAHRMRFHNALWHAMVMAGAACHFVVVLLLVRAARG</sequence>
<feature type="transmembrane region" description="Helical" evidence="6">
    <location>
        <begin position="191"/>
        <end position="211"/>
    </location>
</feature>
<feature type="transmembrane region" description="Helical" evidence="6">
    <location>
        <begin position="12"/>
        <end position="33"/>
    </location>
</feature>
<comment type="subcellular location">
    <subcellularLocation>
        <location evidence="1">Membrane</location>
        <topology evidence="1">Multi-pass membrane protein</topology>
    </subcellularLocation>
</comment>
<evidence type="ECO:0000256" key="6">
    <source>
        <dbReference type="SAM" id="Phobius"/>
    </source>
</evidence>
<evidence type="ECO:0000313" key="8">
    <source>
        <dbReference type="Proteomes" id="UP001196068"/>
    </source>
</evidence>